<sequence length="190" mass="19868">MTDSNSNPPPLSLPSLDGIELRRVAGGLAAEPEYLDYDIKGRGWMERTVSSTGWGYGLGTIAGGLYGIKTGMSSVPNSRFKVKVNALLNHSGRYGSRVGNAVGCVALLYSFFEGAAEKLDVEQVTYPLIGNSPVLTPAIGGLLSGLAYKSTAGPRVAALSGTIGIGAVGGYYALTTVLGWKFASTNFMFF</sequence>
<dbReference type="EMBL" id="BRYA01000016">
    <property type="protein sequence ID" value="GMI32218.1"/>
    <property type="molecule type" value="Genomic_DNA"/>
</dbReference>
<evidence type="ECO:0000256" key="3">
    <source>
        <dbReference type="ARBA" id="ARBA00022989"/>
    </source>
</evidence>
<keyword evidence="6" id="KW-1185">Reference proteome</keyword>
<dbReference type="GO" id="GO:0005744">
    <property type="term" value="C:TIM23 mitochondrial import inner membrane translocase complex"/>
    <property type="evidence" value="ECO:0007669"/>
    <property type="project" value="TreeGrafter"/>
</dbReference>
<accession>A0A9W7L622</accession>
<dbReference type="PANTHER" id="PTHR15371">
    <property type="entry name" value="TIM23"/>
    <property type="match status" value="1"/>
</dbReference>
<organism evidence="5 6">
    <name type="scientific">Triparma columacea</name>
    <dbReference type="NCBI Taxonomy" id="722753"/>
    <lineage>
        <taxon>Eukaryota</taxon>
        <taxon>Sar</taxon>
        <taxon>Stramenopiles</taxon>
        <taxon>Ochrophyta</taxon>
        <taxon>Bolidophyceae</taxon>
        <taxon>Parmales</taxon>
        <taxon>Triparmaceae</taxon>
        <taxon>Triparma</taxon>
    </lineage>
</organism>
<evidence type="ECO:0000256" key="1">
    <source>
        <dbReference type="ARBA" id="ARBA00004141"/>
    </source>
</evidence>
<dbReference type="PANTHER" id="PTHR15371:SF0">
    <property type="entry name" value="SD19278P"/>
    <property type="match status" value="1"/>
</dbReference>
<evidence type="ECO:0000313" key="6">
    <source>
        <dbReference type="Proteomes" id="UP001165065"/>
    </source>
</evidence>
<dbReference type="GO" id="GO:0008320">
    <property type="term" value="F:protein transmembrane transporter activity"/>
    <property type="evidence" value="ECO:0007669"/>
    <property type="project" value="TreeGrafter"/>
</dbReference>
<dbReference type="OrthoDB" id="159299at2759"/>
<comment type="subcellular location">
    <subcellularLocation>
        <location evidence="1">Membrane</location>
        <topology evidence="1">Multi-pass membrane protein</topology>
    </subcellularLocation>
</comment>
<evidence type="ECO:0000256" key="2">
    <source>
        <dbReference type="ARBA" id="ARBA00022692"/>
    </source>
</evidence>
<name>A0A9W7L622_9STRA</name>
<evidence type="ECO:0000256" key="4">
    <source>
        <dbReference type="ARBA" id="ARBA00023136"/>
    </source>
</evidence>
<keyword evidence="3" id="KW-1133">Transmembrane helix</keyword>
<dbReference type="GO" id="GO:0030150">
    <property type="term" value="P:protein import into mitochondrial matrix"/>
    <property type="evidence" value="ECO:0007669"/>
    <property type="project" value="TreeGrafter"/>
</dbReference>
<comment type="caution">
    <text evidence="5">The sequence shown here is derived from an EMBL/GenBank/DDBJ whole genome shotgun (WGS) entry which is preliminary data.</text>
</comment>
<dbReference type="Pfam" id="PF02466">
    <property type="entry name" value="Tim17"/>
    <property type="match status" value="1"/>
</dbReference>
<proteinExistence type="predicted"/>
<keyword evidence="2" id="KW-0812">Transmembrane</keyword>
<gene>
    <name evidence="5" type="ORF">TrCOL_g6768</name>
</gene>
<keyword evidence="4" id="KW-0472">Membrane</keyword>
<dbReference type="Proteomes" id="UP001165065">
    <property type="component" value="Unassembled WGS sequence"/>
</dbReference>
<evidence type="ECO:0000313" key="5">
    <source>
        <dbReference type="EMBL" id="GMI32218.1"/>
    </source>
</evidence>
<dbReference type="InterPro" id="IPR045238">
    <property type="entry name" value="Tim23-like"/>
</dbReference>
<dbReference type="AlphaFoldDB" id="A0A9W7L622"/>
<protein>
    <submittedName>
        <fullName evidence="5">Uncharacterized protein</fullName>
    </submittedName>
</protein>
<reference evidence="6" key="1">
    <citation type="journal article" date="2023" name="Commun. Biol.">
        <title>Genome analysis of Parmales, the sister group of diatoms, reveals the evolutionary specialization of diatoms from phago-mixotrophs to photoautotrophs.</title>
        <authorList>
            <person name="Ban H."/>
            <person name="Sato S."/>
            <person name="Yoshikawa S."/>
            <person name="Yamada K."/>
            <person name="Nakamura Y."/>
            <person name="Ichinomiya M."/>
            <person name="Sato N."/>
            <person name="Blanc-Mathieu R."/>
            <person name="Endo H."/>
            <person name="Kuwata A."/>
            <person name="Ogata H."/>
        </authorList>
    </citation>
    <scope>NUCLEOTIDE SEQUENCE [LARGE SCALE GENOMIC DNA]</scope>
</reference>